<dbReference type="PANTHER" id="PTHR11795:SF371">
    <property type="entry name" value="HIGH-AFFINITY BRANCHED-CHAIN AMINO ACID TRANSPORT SYSTEM PERMEASE PROTEIN LIVH"/>
    <property type="match status" value="1"/>
</dbReference>
<evidence type="ECO:0000256" key="5">
    <source>
        <dbReference type="ARBA" id="ARBA00022692"/>
    </source>
</evidence>
<reference evidence="11" key="1">
    <citation type="submission" date="2019-12" db="EMBL/GenBank/DDBJ databases">
        <authorList>
            <person name="zhang j."/>
            <person name="sun C.M."/>
        </authorList>
    </citation>
    <scope>NUCLEOTIDE SEQUENCE</scope>
    <source>
        <strain evidence="11">NS-1</strain>
    </source>
</reference>
<evidence type="ECO:0000256" key="9">
    <source>
        <dbReference type="ARBA" id="ARBA00037998"/>
    </source>
</evidence>
<dbReference type="Proteomes" id="UP000665020">
    <property type="component" value="Chromosome"/>
</dbReference>
<evidence type="ECO:0000256" key="2">
    <source>
        <dbReference type="ARBA" id="ARBA00022448"/>
    </source>
</evidence>
<sequence>MFFLQQLINGLTQGMIYALMAIGFSVIYGVVGLVSFVHGEVIMLGAFTGFLMISFLGTNLLFALIVGFIVTWILGMLVDSLAYRPFKDAPREIPLIMTIGLSIFLRSLTQVILGTQQRVIPSIFEGKYFVIGDIRITYIQIIIAVIVIALSLALQQFLYRTRTGLSLRAVSMDKDAAALVGVNVSKTIRTGYSLGCALGGVSGVLLGIYYNSVHPVMGASASMKAFASTVFGGLTSIPGAAIGGIVLGIAENLGVGYLHSGFRDIIAFVIIIAILLIRPSGIMGRKEGGKV</sequence>
<feature type="transmembrane region" description="Helical" evidence="10">
    <location>
        <begin position="225"/>
        <end position="250"/>
    </location>
</feature>
<name>A0A8A7KJ12_9FIRM</name>
<feature type="transmembrane region" description="Helical" evidence="10">
    <location>
        <begin position="15"/>
        <end position="37"/>
    </location>
</feature>
<keyword evidence="4" id="KW-0997">Cell inner membrane</keyword>
<keyword evidence="3" id="KW-1003">Cell membrane</keyword>
<dbReference type="KEGG" id="ifn:GM661_17285"/>
<evidence type="ECO:0000256" key="10">
    <source>
        <dbReference type="SAM" id="Phobius"/>
    </source>
</evidence>
<gene>
    <name evidence="11" type="ORF">GM661_17285</name>
</gene>
<dbReference type="GO" id="GO:0015190">
    <property type="term" value="F:L-leucine transmembrane transporter activity"/>
    <property type="evidence" value="ECO:0007669"/>
    <property type="project" value="TreeGrafter"/>
</dbReference>
<evidence type="ECO:0000313" key="11">
    <source>
        <dbReference type="EMBL" id="QTL99579.1"/>
    </source>
</evidence>
<dbReference type="InterPro" id="IPR001851">
    <property type="entry name" value="ABC_transp_permease"/>
</dbReference>
<keyword evidence="12" id="KW-1185">Reference proteome</keyword>
<comment type="subcellular location">
    <subcellularLocation>
        <location evidence="1">Cell membrane</location>
        <topology evidence="1">Multi-pass membrane protein</topology>
    </subcellularLocation>
</comment>
<comment type="similarity">
    <text evidence="9">Belongs to the binding-protein-dependent transport system permease family. LivHM subfamily.</text>
</comment>
<evidence type="ECO:0000256" key="4">
    <source>
        <dbReference type="ARBA" id="ARBA00022519"/>
    </source>
</evidence>
<dbReference type="PANTHER" id="PTHR11795">
    <property type="entry name" value="BRANCHED-CHAIN AMINO ACID TRANSPORT SYSTEM PERMEASE PROTEIN LIVH"/>
    <property type="match status" value="1"/>
</dbReference>
<dbReference type="GO" id="GO:0015192">
    <property type="term" value="F:L-phenylalanine transmembrane transporter activity"/>
    <property type="evidence" value="ECO:0007669"/>
    <property type="project" value="TreeGrafter"/>
</dbReference>
<dbReference type="InterPro" id="IPR052157">
    <property type="entry name" value="BCAA_transport_permease"/>
</dbReference>
<evidence type="ECO:0000256" key="8">
    <source>
        <dbReference type="ARBA" id="ARBA00023136"/>
    </source>
</evidence>
<evidence type="ECO:0000256" key="3">
    <source>
        <dbReference type="ARBA" id="ARBA00022475"/>
    </source>
</evidence>
<evidence type="ECO:0000313" key="12">
    <source>
        <dbReference type="Proteomes" id="UP000665020"/>
    </source>
</evidence>
<dbReference type="GO" id="GO:0015808">
    <property type="term" value="P:L-alanine transport"/>
    <property type="evidence" value="ECO:0007669"/>
    <property type="project" value="TreeGrafter"/>
</dbReference>
<evidence type="ECO:0000256" key="6">
    <source>
        <dbReference type="ARBA" id="ARBA00022970"/>
    </source>
</evidence>
<dbReference type="GO" id="GO:0005304">
    <property type="term" value="F:L-valine transmembrane transporter activity"/>
    <property type="evidence" value="ECO:0007669"/>
    <property type="project" value="TreeGrafter"/>
</dbReference>
<organism evidence="11 12">
    <name type="scientific">Iocasia fonsfrigidae</name>
    <dbReference type="NCBI Taxonomy" id="2682810"/>
    <lineage>
        <taxon>Bacteria</taxon>
        <taxon>Bacillati</taxon>
        <taxon>Bacillota</taxon>
        <taxon>Clostridia</taxon>
        <taxon>Halanaerobiales</taxon>
        <taxon>Halanaerobiaceae</taxon>
        <taxon>Iocasia</taxon>
    </lineage>
</organism>
<keyword evidence="2" id="KW-0813">Transport</keyword>
<feature type="transmembrane region" description="Helical" evidence="10">
    <location>
        <begin position="49"/>
        <end position="73"/>
    </location>
</feature>
<dbReference type="RefSeq" id="WP_230867911.1">
    <property type="nucleotide sequence ID" value="NZ_CP046640.1"/>
</dbReference>
<protein>
    <submittedName>
        <fullName evidence="11">Branched-chain amino acid ABC transporter permease</fullName>
    </submittedName>
</protein>
<feature type="transmembrane region" description="Helical" evidence="10">
    <location>
        <begin position="93"/>
        <end position="115"/>
    </location>
</feature>
<evidence type="ECO:0000256" key="1">
    <source>
        <dbReference type="ARBA" id="ARBA00004651"/>
    </source>
</evidence>
<evidence type="ECO:0000256" key="7">
    <source>
        <dbReference type="ARBA" id="ARBA00022989"/>
    </source>
</evidence>
<proteinExistence type="inferred from homology"/>
<dbReference type="GO" id="GO:1903806">
    <property type="term" value="P:L-isoleucine import across plasma membrane"/>
    <property type="evidence" value="ECO:0007669"/>
    <property type="project" value="TreeGrafter"/>
</dbReference>
<dbReference type="Pfam" id="PF02653">
    <property type="entry name" value="BPD_transp_2"/>
    <property type="match status" value="1"/>
</dbReference>
<keyword evidence="5 10" id="KW-0812">Transmembrane</keyword>
<dbReference type="EMBL" id="CP046640">
    <property type="protein sequence ID" value="QTL99579.1"/>
    <property type="molecule type" value="Genomic_DNA"/>
</dbReference>
<dbReference type="CDD" id="cd06582">
    <property type="entry name" value="TM_PBP1_LivH_like"/>
    <property type="match status" value="1"/>
</dbReference>
<dbReference type="GO" id="GO:0005886">
    <property type="term" value="C:plasma membrane"/>
    <property type="evidence" value="ECO:0007669"/>
    <property type="project" value="UniProtKB-SubCell"/>
</dbReference>
<accession>A0A8A7KJ12</accession>
<keyword evidence="7 10" id="KW-1133">Transmembrane helix</keyword>
<feature type="transmembrane region" description="Helical" evidence="10">
    <location>
        <begin position="256"/>
        <end position="277"/>
    </location>
</feature>
<feature type="transmembrane region" description="Helical" evidence="10">
    <location>
        <begin position="192"/>
        <end position="213"/>
    </location>
</feature>
<dbReference type="AlphaFoldDB" id="A0A8A7KJ12"/>
<dbReference type="GO" id="GO:0015188">
    <property type="term" value="F:L-isoleucine transmembrane transporter activity"/>
    <property type="evidence" value="ECO:0007669"/>
    <property type="project" value="TreeGrafter"/>
</dbReference>
<dbReference type="GO" id="GO:0042941">
    <property type="term" value="P:D-alanine transmembrane transport"/>
    <property type="evidence" value="ECO:0007669"/>
    <property type="project" value="TreeGrafter"/>
</dbReference>
<feature type="transmembrane region" description="Helical" evidence="10">
    <location>
        <begin position="136"/>
        <end position="158"/>
    </location>
</feature>
<keyword evidence="6" id="KW-0029">Amino-acid transport</keyword>
<keyword evidence="8 10" id="KW-0472">Membrane</keyword>